<dbReference type="GO" id="GO:0004867">
    <property type="term" value="F:serine-type endopeptidase inhibitor activity"/>
    <property type="evidence" value="ECO:0007669"/>
    <property type="project" value="UniProtKB-KW"/>
</dbReference>
<dbReference type="PRINTS" id="PR00759">
    <property type="entry name" value="BASICPTASE"/>
</dbReference>
<dbReference type="AlphaFoldDB" id="A0A7R8W5I5"/>
<dbReference type="PANTHER" id="PTHR47247:SF1">
    <property type="entry name" value="KUNITZ-TYPE PROTEASE INHIBITOR 2"/>
    <property type="match status" value="1"/>
</dbReference>
<dbReference type="EMBL" id="OB660442">
    <property type="protein sequence ID" value="CAD7224794.1"/>
    <property type="molecule type" value="Genomic_DNA"/>
</dbReference>
<dbReference type="Pfam" id="PF00014">
    <property type="entry name" value="Kunitz_BPTI"/>
    <property type="match status" value="1"/>
</dbReference>
<protein>
    <submittedName>
        <fullName evidence="6">Uncharacterized protein</fullName>
    </submittedName>
</protein>
<dbReference type="InterPro" id="IPR002223">
    <property type="entry name" value="Kunitz_BPTI"/>
</dbReference>
<dbReference type="PROSITE" id="PS00280">
    <property type="entry name" value="BPTI_KUNITZ_1"/>
    <property type="match status" value="1"/>
</dbReference>
<evidence type="ECO:0000256" key="5">
    <source>
        <dbReference type="ARBA" id="ARBA00093388"/>
    </source>
</evidence>
<keyword evidence="3" id="KW-1015">Disulfide bond</keyword>
<keyword evidence="1" id="KW-0646">Protease inhibitor</keyword>
<gene>
    <name evidence="6" type="ORF">CTOB1V02_LOCUS2747</name>
</gene>
<organism evidence="6">
    <name type="scientific">Cyprideis torosa</name>
    <dbReference type="NCBI Taxonomy" id="163714"/>
    <lineage>
        <taxon>Eukaryota</taxon>
        <taxon>Metazoa</taxon>
        <taxon>Ecdysozoa</taxon>
        <taxon>Arthropoda</taxon>
        <taxon>Crustacea</taxon>
        <taxon>Oligostraca</taxon>
        <taxon>Ostracoda</taxon>
        <taxon>Podocopa</taxon>
        <taxon>Podocopida</taxon>
        <taxon>Cytherocopina</taxon>
        <taxon>Cytheroidea</taxon>
        <taxon>Cytherideidae</taxon>
        <taxon>Cyprideis</taxon>
    </lineage>
</organism>
<keyword evidence="2" id="KW-0722">Serine protease inhibitor</keyword>
<evidence type="ECO:0000256" key="4">
    <source>
        <dbReference type="ARBA" id="ARBA00049646"/>
    </source>
</evidence>
<evidence type="ECO:0000256" key="3">
    <source>
        <dbReference type="ARBA" id="ARBA00023157"/>
    </source>
</evidence>
<dbReference type="FunFam" id="4.10.410.10:FF:000021">
    <property type="entry name" value="Serine protease inhibitor, putative"/>
    <property type="match status" value="1"/>
</dbReference>
<comment type="function">
    <text evidence="5">Serine protease inhibitor that inhibits trypsin at a molar ratio of 1:1.</text>
</comment>
<accession>A0A7R8W5I5</accession>
<dbReference type="CDD" id="cd00109">
    <property type="entry name" value="Kunitz-type"/>
    <property type="match status" value="1"/>
</dbReference>
<dbReference type="Gene3D" id="4.10.410.10">
    <property type="entry name" value="Pancreatic trypsin inhibitor Kunitz domain"/>
    <property type="match status" value="1"/>
</dbReference>
<dbReference type="InterPro" id="IPR036880">
    <property type="entry name" value="Kunitz_BPTI_sf"/>
</dbReference>
<dbReference type="InterPro" id="IPR020901">
    <property type="entry name" value="Prtase_inh_Kunz-CS"/>
</dbReference>
<name>A0A7R8W5I5_9CRUS</name>
<proteinExistence type="inferred from homology"/>
<evidence type="ECO:0000256" key="1">
    <source>
        <dbReference type="ARBA" id="ARBA00022690"/>
    </source>
</evidence>
<evidence type="ECO:0000256" key="2">
    <source>
        <dbReference type="ARBA" id="ARBA00022900"/>
    </source>
</evidence>
<comment type="similarity">
    <text evidence="4">Belongs to the venom Kunitz-type family. 01 (intermediate) subfamily.</text>
</comment>
<dbReference type="SMART" id="SM00131">
    <property type="entry name" value="KU"/>
    <property type="match status" value="1"/>
</dbReference>
<dbReference type="OrthoDB" id="4473401at2759"/>
<sequence length="107" mass="12346">MVKCDLKILCRTIFILVTLLLCQVGAQAQQYRIPRFFFDGDFCSLPPVTGLCRAYFPRFYYNPNKKTCLDFVWGGCGGNANNFETFEECMQTCAGRGAALLRNEYWW</sequence>
<reference evidence="6" key="1">
    <citation type="submission" date="2020-11" db="EMBL/GenBank/DDBJ databases">
        <authorList>
            <person name="Tran Van P."/>
        </authorList>
    </citation>
    <scope>NUCLEOTIDE SEQUENCE</scope>
</reference>
<evidence type="ECO:0000313" key="6">
    <source>
        <dbReference type="EMBL" id="CAD7224794.1"/>
    </source>
</evidence>
<dbReference type="PANTHER" id="PTHR47247">
    <property type="entry name" value="KUNITZ-TYPE PROTEASE INHIBITOR 2"/>
    <property type="match status" value="1"/>
</dbReference>
<dbReference type="SUPFAM" id="SSF57362">
    <property type="entry name" value="BPTI-like"/>
    <property type="match status" value="1"/>
</dbReference>
<dbReference type="PROSITE" id="PS50279">
    <property type="entry name" value="BPTI_KUNITZ_2"/>
    <property type="match status" value="1"/>
</dbReference>